<evidence type="ECO:0000256" key="1">
    <source>
        <dbReference type="SAM" id="Phobius"/>
    </source>
</evidence>
<protein>
    <submittedName>
        <fullName evidence="2">Uncharacterized protein</fullName>
    </submittedName>
</protein>
<keyword evidence="3" id="KW-1185">Reference proteome</keyword>
<accession>A0A367Y9Q1</accession>
<evidence type="ECO:0000313" key="2">
    <source>
        <dbReference type="EMBL" id="RCK62595.1"/>
    </source>
</evidence>
<keyword evidence="1" id="KW-0472">Membrane</keyword>
<comment type="caution">
    <text evidence="2">The sequence shown here is derived from an EMBL/GenBank/DDBJ whole genome shotgun (WGS) entry which is preliminary data.</text>
</comment>
<feature type="transmembrane region" description="Helical" evidence="1">
    <location>
        <begin position="71"/>
        <end position="89"/>
    </location>
</feature>
<keyword evidence="1" id="KW-1133">Transmembrane helix</keyword>
<organism evidence="2 3">
    <name type="scientific">Candida viswanathii</name>
    <dbReference type="NCBI Taxonomy" id="5486"/>
    <lineage>
        <taxon>Eukaryota</taxon>
        <taxon>Fungi</taxon>
        <taxon>Dikarya</taxon>
        <taxon>Ascomycota</taxon>
        <taxon>Saccharomycotina</taxon>
        <taxon>Pichiomycetes</taxon>
        <taxon>Debaryomycetaceae</taxon>
        <taxon>Candida/Lodderomyces clade</taxon>
        <taxon>Candida</taxon>
    </lineage>
</organism>
<name>A0A367Y9Q1_9ASCO</name>
<reference evidence="2 3" key="1">
    <citation type="submission" date="2018-06" db="EMBL/GenBank/DDBJ databases">
        <title>Whole genome sequencing of Candida tropicalis (genome annotated by CSBL at Korea University).</title>
        <authorList>
            <person name="Ahn J."/>
        </authorList>
    </citation>
    <scope>NUCLEOTIDE SEQUENCE [LARGE SCALE GENOMIC DNA]</scope>
    <source>
        <strain evidence="2 3">ATCC 20962</strain>
    </source>
</reference>
<proteinExistence type="predicted"/>
<keyword evidence="1" id="KW-0812">Transmembrane</keyword>
<dbReference type="OrthoDB" id="4088947at2759"/>
<dbReference type="AlphaFoldDB" id="A0A367Y9Q1"/>
<dbReference type="EMBL" id="QLNQ01000025">
    <property type="protein sequence ID" value="RCK62595.1"/>
    <property type="molecule type" value="Genomic_DNA"/>
</dbReference>
<sequence length="361" mass="41454">MLTRTLARPTPTIRSLWRPQRSLIPTRHYYNDRQQKINQAIKSALLNTTRPGTNYQGIPLRNPDRLPVRTIIILIAASSSLTMMFYVMVQYKKFQDEVVENDGKLRKRLVFLPLWVNANFFYQKTYKYPIGLKYFDYDFYEYLMTEMNQLNKSGNGNGNGKKKNKESDAENYSKLLQDENIKYSVLELLSANSKIRQLFGLPLSMELSPDDFKIWVESKYPSVSGLQIDILERSTTDGKSTEFNANWIVKPINAASIVNDTLISLGLKLDRLERSDASIKTHEKASGKIHEVKLNDKVNLNSNRDFSIRFAGKFVVSDKSFVNLGVVNYTGTIDFDHLMINRGIKVTGLDLSYDGVLYKIL</sequence>
<evidence type="ECO:0000313" key="3">
    <source>
        <dbReference type="Proteomes" id="UP000253472"/>
    </source>
</evidence>
<dbReference type="Proteomes" id="UP000253472">
    <property type="component" value="Unassembled WGS sequence"/>
</dbReference>
<gene>
    <name evidence="2" type="ORF">Cantr_09307</name>
</gene>